<evidence type="ECO:0000313" key="3">
    <source>
        <dbReference type="Proteomes" id="UP000565441"/>
    </source>
</evidence>
<name>A0A8H5H0G2_9AGAR</name>
<feature type="compositionally biased region" description="Gly residues" evidence="1">
    <location>
        <begin position="269"/>
        <end position="279"/>
    </location>
</feature>
<reference evidence="2 3" key="1">
    <citation type="journal article" date="2020" name="ISME J.">
        <title>Uncovering the hidden diversity of litter-decomposition mechanisms in mushroom-forming fungi.</title>
        <authorList>
            <person name="Floudas D."/>
            <person name="Bentzer J."/>
            <person name="Ahren D."/>
            <person name="Johansson T."/>
            <person name="Persson P."/>
            <person name="Tunlid A."/>
        </authorList>
    </citation>
    <scope>NUCLEOTIDE SEQUENCE [LARGE SCALE GENOMIC DNA]</scope>
    <source>
        <strain evidence="2 3">CBS 661.87</strain>
    </source>
</reference>
<dbReference type="OrthoDB" id="2564904at2759"/>
<gene>
    <name evidence="2" type="ORF">D9615_009059</name>
</gene>
<evidence type="ECO:0000256" key="1">
    <source>
        <dbReference type="SAM" id="MobiDB-lite"/>
    </source>
</evidence>
<dbReference type="AlphaFoldDB" id="A0A8H5H0G2"/>
<feature type="region of interest" description="Disordered" evidence="1">
    <location>
        <begin position="264"/>
        <end position="349"/>
    </location>
</feature>
<evidence type="ECO:0000313" key="2">
    <source>
        <dbReference type="EMBL" id="KAF5374428.1"/>
    </source>
</evidence>
<dbReference type="EMBL" id="JAACJP010000036">
    <property type="protein sequence ID" value="KAF5374428.1"/>
    <property type="molecule type" value="Genomic_DNA"/>
</dbReference>
<feature type="compositionally biased region" description="Low complexity" evidence="1">
    <location>
        <begin position="280"/>
        <end position="293"/>
    </location>
</feature>
<organism evidence="2 3">
    <name type="scientific">Tricholomella constricta</name>
    <dbReference type="NCBI Taxonomy" id="117010"/>
    <lineage>
        <taxon>Eukaryota</taxon>
        <taxon>Fungi</taxon>
        <taxon>Dikarya</taxon>
        <taxon>Basidiomycota</taxon>
        <taxon>Agaricomycotina</taxon>
        <taxon>Agaricomycetes</taxon>
        <taxon>Agaricomycetidae</taxon>
        <taxon>Agaricales</taxon>
        <taxon>Tricholomatineae</taxon>
        <taxon>Lyophyllaceae</taxon>
        <taxon>Tricholomella</taxon>
    </lineage>
</organism>
<proteinExistence type="predicted"/>
<comment type="caution">
    <text evidence="2">The sequence shown here is derived from an EMBL/GenBank/DDBJ whole genome shotgun (WGS) entry which is preliminary data.</text>
</comment>
<accession>A0A8H5H0G2</accession>
<protein>
    <submittedName>
        <fullName evidence="2">Uncharacterized protein</fullName>
    </submittedName>
</protein>
<feature type="compositionally biased region" description="Low complexity" evidence="1">
    <location>
        <begin position="301"/>
        <end position="334"/>
    </location>
</feature>
<sequence length="782" mass="84166">MALKEILLIPYKVDTDNLVRGTQAGYNRCNASTAGQSSLCQTGFLNSVDDFCLWAPINPNSIVGDVEGDMVAWCTKPGRGTRVIPAGAIRGVQLTKTPDYVQVVGFIDQTRINIASGDQGGEMDPHGADLRGNPLGGLMYSNAYTNNKNAFRQVIEWHNFMGSDIFCLKACDPARPNAARFCEHIYDRIGCAYNAPSNAQPGVFEACKGDNQDFPGVYTDAQGKVQTYRQPPESLGAITTIPYTARVPRSSDCVRYESAALFAGSVSPGTGGGTPGGGVTVTTTGTSASATSDGGSGSGSGSESAATSTGDSSTSTTTGHESTITAPPETTAAPDGSTGSLTVAPPAQTGNSGAVVRVEVPVLAIALYGQLGLHNNTMMVLSLSIPEDIISTILDELSSDNESLKQCSLVSQSFLPLCHKLLFSSICLNHPTRTRGFYRVITNNVSFASYIRRVEIISSVSPEFRGRDWVTFEHTLAPLLQALHNLHAFTLRKNFLPPLPWNTLPADLRSTILDLSVPSITLAHVANVPMGHFRRFICLKDLKLLDIELDHGHPLDLGPLNASLSSPLPVGYLESLEILDSPMCGRHLVTTLTDPRSSLKLSRLKDLELFGDHGFTGTIMETAGQTLQRVVWYGLGEGTDCHPTPFTRFPSSFSALPALRFLTIGTKFARGRAYDPLPLLAQALAGATPRDACALEHLKVYISFYGVWKFAITPRDVDTLDEYAFWPALDEALTRPGVYTKLTRVGVGLQVGGSRQAFAGLPKRRMPMLLEKGVLYMMFTDQ</sequence>
<dbReference type="Proteomes" id="UP000565441">
    <property type="component" value="Unassembled WGS sequence"/>
</dbReference>
<keyword evidence="3" id="KW-1185">Reference proteome</keyword>